<dbReference type="Proteomes" id="UP000027822">
    <property type="component" value="Unassembled WGS sequence"/>
</dbReference>
<name>A0A073KD88_9BACI</name>
<dbReference type="AlphaFoldDB" id="A0A073KD88"/>
<protein>
    <recommendedName>
        <fullName evidence="1">Polysaccharide pyruvyl transferase domain-containing protein</fullName>
    </recommendedName>
</protein>
<dbReference type="RefSeq" id="WP_034637685.1">
    <property type="nucleotide sequence ID" value="NZ_CBCSJC010000003.1"/>
</dbReference>
<evidence type="ECO:0000259" key="1">
    <source>
        <dbReference type="Pfam" id="PF04230"/>
    </source>
</evidence>
<dbReference type="PANTHER" id="PTHR36836:SF1">
    <property type="entry name" value="COLANIC ACID BIOSYNTHESIS PROTEIN WCAK"/>
    <property type="match status" value="1"/>
</dbReference>
<comment type="caution">
    <text evidence="2">The sequence shown here is derived from an EMBL/GenBank/DDBJ whole genome shotgun (WGS) entry which is preliminary data.</text>
</comment>
<gene>
    <name evidence="2" type="ORF">BAMA_17760</name>
</gene>
<evidence type="ECO:0000313" key="2">
    <source>
        <dbReference type="EMBL" id="KEK20283.1"/>
    </source>
</evidence>
<dbReference type="OrthoDB" id="1814359at2"/>
<evidence type="ECO:0000313" key="3">
    <source>
        <dbReference type="Proteomes" id="UP000027822"/>
    </source>
</evidence>
<feature type="domain" description="Polysaccharide pyruvyl transferase" evidence="1">
    <location>
        <begin position="13"/>
        <end position="316"/>
    </location>
</feature>
<keyword evidence="3" id="KW-1185">Reference proteome</keyword>
<dbReference type="Pfam" id="PF04230">
    <property type="entry name" value="PS_pyruv_trans"/>
    <property type="match status" value="1"/>
</dbReference>
<dbReference type="STRING" id="574376.BAMA_17760"/>
<sequence length="388" mass="44413">MEIMMFFHGGSLNRGCEAIARSSTSMIKEKIEGAKVYLASDKPETDRIITQLDDIYDGSNQQIKKYSHAWFISSLKVKFFNDESYALSKIHHNVMKRIKDVDMCLSIGGDNYCYGEQPGWYEVDKKVKTEGKKLVLWGCSIGEEDMSERKLEDLRIFDLIIARETLTYNMLKSRGLNNVKLSADAAFTMEKEELELPKGWRDGQTIGLNFSPLILKRNGKSQIAVRELIQHILCTTDFTIALTPHVIQDGNNDYDILSDYYGEFKDTGRVLLLSDKLNAIQYKGYISRMRFFIGARTHATIAAYSSYVPTMVLGYSVKSKGIAKDLFGEEKLVLSIDEISDCDKLKFMFDEMIREEEGLKKLLEQSIPTIKKRSYKAVEYLKELNSTR</sequence>
<accession>A0A073KD88</accession>
<proteinExistence type="predicted"/>
<dbReference type="eggNOG" id="COG2327">
    <property type="taxonomic scope" value="Bacteria"/>
</dbReference>
<dbReference type="PANTHER" id="PTHR36836">
    <property type="entry name" value="COLANIC ACID BIOSYNTHESIS PROTEIN WCAK"/>
    <property type="match status" value="1"/>
</dbReference>
<dbReference type="EMBL" id="JOTN01000004">
    <property type="protein sequence ID" value="KEK20283.1"/>
    <property type="molecule type" value="Genomic_DNA"/>
</dbReference>
<organism evidence="2 3">
    <name type="scientific">Bacillus manliponensis</name>
    <dbReference type="NCBI Taxonomy" id="574376"/>
    <lineage>
        <taxon>Bacteria</taxon>
        <taxon>Bacillati</taxon>
        <taxon>Bacillota</taxon>
        <taxon>Bacilli</taxon>
        <taxon>Bacillales</taxon>
        <taxon>Bacillaceae</taxon>
        <taxon>Bacillus</taxon>
        <taxon>Bacillus cereus group</taxon>
    </lineage>
</organism>
<dbReference type="InterPro" id="IPR007345">
    <property type="entry name" value="Polysacch_pyruvyl_Trfase"/>
</dbReference>
<reference evidence="2 3" key="1">
    <citation type="submission" date="2014-06" db="EMBL/GenBank/DDBJ databases">
        <title>Draft genome sequence of Bacillus manliponensis JCM 15802 (MCCC 1A00708).</title>
        <authorList>
            <person name="Lai Q."/>
            <person name="Liu Y."/>
            <person name="Shao Z."/>
        </authorList>
    </citation>
    <scope>NUCLEOTIDE SEQUENCE [LARGE SCALE GENOMIC DNA]</scope>
    <source>
        <strain evidence="2 3">JCM 15802</strain>
    </source>
</reference>